<dbReference type="VEuPathDB" id="TriTrypDB:TvY486_0404290"/>
<evidence type="ECO:0000313" key="1">
    <source>
        <dbReference type="EMBL" id="CCC47761.1"/>
    </source>
</evidence>
<dbReference type="AlphaFoldDB" id="G0TUX4"/>
<protein>
    <submittedName>
        <fullName evidence="1">Uncharacterized protein</fullName>
    </submittedName>
</protein>
<proteinExistence type="predicted"/>
<name>G0TUX4_TRYVY</name>
<sequence>MGSHQLLHWRTIPVIGEIEEVRSALGHSFRLSVQVAVSEGPNANAGTGGGCSADLLQSLCRSECESGSGRLLTWVSLGGHVGQWKRNRLGNFPATEPLQTINILTGSTYPNRCDSTPYRCQH</sequence>
<accession>G0TUX4</accession>
<organism evidence="1">
    <name type="scientific">Trypanosoma vivax (strain Y486)</name>
    <dbReference type="NCBI Taxonomy" id="1055687"/>
    <lineage>
        <taxon>Eukaryota</taxon>
        <taxon>Discoba</taxon>
        <taxon>Euglenozoa</taxon>
        <taxon>Kinetoplastea</taxon>
        <taxon>Metakinetoplastina</taxon>
        <taxon>Trypanosomatida</taxon>
        <taxon>Trypanosomatidae</taxon>
        <taxon>Trypanosoma</taxon>
        <taxon>Duttonella</taxon>
    </lineage>
</organism>
<reference evidence="1" key="1">
    <citation type="journal article" date="2012" name="Proc. Natl. Acad. Sci. U.S.A.">
        <title>Antigenic diversity is generated by distinct evolutionary mechanisms in African trypanosome species.</title>
        <authorList>
            <person name="Jackson A.P."/>
            <person name="Berry A."/>
            <person name="Aslett M."/>
            <person name="Allison H.C."/>
            <person name="Burton P."/>
            <person name="Vavrova-Anderson J."/>
            <person name="Brown R."/>
            <person name="Browne H."/>
            <person name="Corton N."/>
            <person name="Hauser H."/>
            <person name="Gamble J."/>
            <person name="Gilderthorp R."/>
            <person name="Marcello L."/>
            <person name="McQuillan J."/>
            <person name="Otto T.D."/>
            <person name="Quail M.A."/>
            <person name="Sanders M.J."/>
            <person name="van Tonder A."/>
            <person name="Ginger M.L."/>
            <person name="Field M.C."/>
            <person name="Barry J.D."/>
            <person name="Hertz-Fowler C."/>
            <person name="Berriman M."/>
        </authorList>
    </citation>
    <scope>NUCLEOTIDE SEQUENCE</scope>
    <source>
        <strain evidence="1">Y486</strain>
    </source>
</reference>
<gene>
    <name evidence="1" type="ORF">TVY486_0404290</name>
</gene>
<dbReference type="EMBL" id="HE573020">
    <property type="protein sequence ID" value="CCC47761.1"/>
    <property type="molecule type" value="Genomic_DNA"/>
</dbReference>